<evidence type="ECO:0000313" key="1">
    <source>
        <dbReference type="EMBL" id="KAH0807686.1"/>
    </source>
</evidence>
<dbReference type="AlphaFoldDB" id="A0A8J6H484"/>
<reference evidence="1" key="1">
    <citation type="journal article" date="2020" name="J Insects Food Feed">
        <title>The yellow mealworm (Tenebrio molitor) genome: a resource for the emerging insects as food and feed industry.</title>
        <authorList>
            <person name="Eriksson T."/>
            <person name="Andere A."/>
            <person name="Kelstrup H."/>
            <person name="Emery V."/>
            <person name="Picard C."/>
        </authorList>
    </citation>
    <scope>NUCLEOTIDE SEQUENCE</scope>
    <source>
        <strain evidence="1">Stoneville</strain>
        <tissue evidence="1">Whole head</tissue>
    </source>
</reference>
<proteinExistence type="predicted"/>
<comment type="caution">
    <text evidence="1">The sequence shown here is derived from an EMBL/GenBank/DDBJ whole genome shotgun (WGS) entry which is preliminary data.</text>
</comment>
<keyword evidence="2" id="KW-1185">Reference proteome</keyword>
<sequence length="100" mass="11514">MLLLGLFRRYKPFWIIFWPLLYAFRDDMMDSMSQFRGVRCAMSVVWLSLMSAKRAAISAVFFTERASVQAPEMAVDCSVLPSKKKKQIGTTCFRQACKSD</sequence>
<dbReference type="Proteomes" id="UP000719412">
    <property type="component" value="Unassembled WGS sequence"/>
</dbReference>
<name>A0A8J6H484_TENMO</name>
<protein>
    <submittedName>
        <fullName evidence="1">Uncharacterized protein</fullName>
    </submittedName>
</protein>
<dbReference type="EMBL" id="JABDTM020029894">
    <property type="protein sequence ID" value="KAH0807686.1"/>
    <property type="molecule type" value="Genomic_DNA"/>
</dbReference>
<gene>
    <name evidence="1" type="ORF">GEV33_015105</name>
</gene>
<accession>A0A8J6H484</accession>
<reference evidence="1" key="2">
    <citation type="submission" date="2021-08" db="EMBL/GenBank/DDBJ databases">
        <authorList>
            <person name="Eriksson T."/>
        </authorList>
    </citation>
    <scope>NUCLEOTIDE SEQUENCE</scope>
    <source>
        <strain evidence="1">Stoneville</strain>
        <tissue evidence="1">Whole head</tissue>
    </source>
</reference>
<organism evidence="1 2">
    <name type="scientific">Tenebrio molitor</name>
    <name type="common">Yellow mealworm beetle</name>
    <dbReference type="NCBI Taxonomy" id="7067"/>
    <lineage>
        <taxon>Eukaryota</taxon>
        <taxon>Metazoa</taxon>
        <taxon>Ecdysozoa</taxon>
        <taxon>Arthropoda</taxon>
        <taxon>Hexapoda</taxon>
        <taxon>Insecta</taxon>
        <taxon>Pterygota</taxon>
        <taxon>Neoptera</taxon>
        <taxon>Endopterygota</taxon>
        <taxon>Coleoptera</taxon>
        <taxon>Polyphaga</taxon>
        <taxon>Cucujiformia</taxon>
        <taxon>Tenebrionidae</taxon>
        <taxon>Tenebrio</taxon>
    </lineage>
</organism>
<evidence type="ECO:0000313" key="2">
    <source>
        <dbReference type="Proteomes" id="UP000719412"/>
    </source>
</evidence>